<comment type="subcellular location">
    <subcellularLocation>
        <location evidence="2">Membrane</location>
    </subcellularLocation>
</comment>
<dbReference type="SUPFAM" id="SSF55785">
    <property type="entry name" value="PYP-like sensor domain (PAS domain)"/>
    <property type="match status" value="2"/>
</dbReference>
<dbReference type="CDD" id="cd00082">
    <property type="entry name" value="HisKA"/>
    <property type="match status" value="1"/>
</dbReference>
<dbReference type="EC" id="2.7.13.3" evidence="3"/>
<dbReference type="PANTHER" id="PTHR43047">
    <property type="entry name" value="TWO-COMPONENT HISTIDINE PROTEIN KINASE"/>
    <property type="match status" value="1"/>
</dbReference>
<reference evidence="17" key="1">
    <citation type="journal article" date="2014" name="Int. J. Syst. Evol. Microbiol.">
        <title>Complete genome sequence of Corynebacterium casei LMG S-19264T (=DSM 44701T), isolated from a smear-ripened cheese.</title>
        <authorList>
            <consortium name="US DOE Joint Genome Institute (JGI-PGF)"/>
            <person name="Walter F."/>
            <person name="Albersmeier A."/>
            <person name="Kalinowski J."/>
            <person name="Ruckert C."/>
        </authorList>
    </citation>
    <scope>NUCLEOTIDE SEQUENCE</scope>
    <source>
        <strain evidence="17">KCTC 32513</strain>
    </source>
</reference>
<evidence type="ECO:0000256" key="10">
    <source>
        <dbReference type="ARBA" id="ARBA00023136"/>
    </source>
</evidence>
<dbReference type="FunFam" id="1.10.287.130:FF:000038">
    <property type="entry name" value="Sensory transduction histidine kinase"/>
    <property type="match status" value="1"/>
</dbReference>
<evidence type="ECO:0000256" key="1">
    <source>
        <dbReference type="ARBA" id="ARBA00000085"/>
    </source>
</evidence>
<evidence type="ECO:0000256" key="13">
    <source>
        <dbReference type="SAM" id="MobiDB-lite"/>
    </source>
</evidence>
<evidence type="ECO:0000256" key="7">
    <source>
        <dbReference type="ARBA" id="ARBA00022777"/>
    </source>
</evidence>
<name>A0A8J3G345_9PROT</name>
<accession>A0A8J3G345</accession>
<sequence length="862" mass="93985">MSRTHTGGGTKVASGEDSFSESIGGGQAVRRLLLAALAFIILVAILFTTMTVSDYSRFTNQTKSAISSDLEVRAQSVSRAIDAQTSLINLALSVSRDPAVIAPLTRQSDSVRGVAVLNAQGQILAETDRSGAALSQIDLSGINEGQTRIASLIQPESGQTTPVIVQRAGNFYVLAALHPGTLAGTDQRNGALVLSNGRLIDAPPHIGKVGAYSYFELSPARMTAIAQLGGTEITQSTNAGESVWLGASPIPKSGGSMLLLDQHDRSMPSFLPQNLLMLGLLLAGLVWLGWMLTNQLVAQMRALKASSTDDEISRQRYQAAVEGSGGGVWEIDLSVNMAYVSASLAKMLGLGDQEALVTLPQFLGLFEGADRDKLYNTIRRAHVSGGFDMELSLEKLPLIVACRGVPSTRGHDQAKVIIGMAIDVTEARSTQRRLKAAEARLFDALRSMNDSFVIWDQMDRLVLWNRKFEEFFGFEAGNLQPGMEYAIVDHYARQVIESDRELDNHTGREIQLNDGRWLRYIETQTVDGGRVSMGTDVTGIRAREVELEANRDRLQSTINILRESQTRIVELAENYEQEKIRAEEANQSKSEFLANMSHELRTPLNAINGFSDIMKKEMFGPLGDPRYREYISDILFSGQHLLSLINDILDMSKIEAGKMSLNSEQMSIADMITQVLRIVRGRADENRLKLVHDDIEAHDIEADPRAVKQVLLNLATNAIKFTPEGGTVTLKVESKVSGIIIHVCDTGIGISQDDISRLAQPFEQIDSQHSRKHEGTGLGLALSKSLVELHGGNFSISSELGVGTTVTFTLPNKPIVKVVEAEKTEVGDEITRLAQDIANVLGQSDQQDNNNATKNTRSDHAA</sequence>
<feature type="region of interest" description="Disordered" evidence="13">
    <location>
        <begin position="841"/>
        <end position="862"/>
    </location>
</feature>
<dbReference type="SUPFAM" id="SSF55874">
    <property type="entry name" value="ATPase domain of HSP90 chaperone/DNA topoisomerase II/histidine kinase"/>
    <property type="match status" value="1"/>
</dbReference>
<dbReference type="InterPro" id="IPR000014">
    <property type="entry name" value="PAS"/>
</dbReference>
<dbReference type="EMBL" id="BMZH01000012">
    <property type="protein sequence ID" value="GHB01164.1"/>
    <property type="molecule type" value="Genomic_DNA"/>
</dbReference>
<dbReference type="InterPro" id="IPR036890">
    <property type="entry name" value="HATPase_C_sf"/>
</dbReference>
<dbReference type="GO" id="GO:0000155">
    <property type="term" value="F:phosphorelay sensor kinase activity"/>
    <property type="evidence" value="ECO:0007669"/>
    <property type="project" value="InterPro"/>
</dbReference>
<dbReference type="Pfam" id="PF00989">
    <property type="entry name" value="PAS"/>
    <property type="match status" value="1"/>
</dbReference>
<keyword evidence="4" id="KW-0597">Phosphoprotein</keyword>
<keyword evidence="6" id="KW-0547">Nucleotide-binding</keyword>
<keyword evidence="8" id="KW-0067">ATP-binding</keyword>
<dbReference type="SMART" id="SM00091">
    <property type="entry name" value="PAS"/>
    <property type="match status" value="2"/>
</dbReference>
<dbReference type="GO" id="GO:0009927">
    <property type="term" value="F:histidine phosphotransfer kinase activity"/>
    <property type="evidence" value="ECO:0007669"/>
    <property type="project" value="TreeGrafter"/>
</dbReference>
<gene>
    <name evidence="17" type="primary">pleC</name>
    <name evidence="17" type="ORF">GCM10009069_24980</name>
</gene>
<dbReference type="InterPro" id="IPR003594">
    <property type="entry name" value="HATPase_dom"/>
</dbReference>
<dbReference type="Pfam" id="PF12860">
    <property type="entry name" value="PAS_7"/>
    <property type="match status" value="1"/>
</dbReference>
<keyword evidence="7" id="KW-0418">Kinase</keyword>
<dbReference type="FunFam" id="3.30.565.10:FF:000010">
    <property type="entry name" value="Sensor histidine kinase RcsC"/>
    <property type="match status" value="1"/>
</dbReference>
<dbReference type="InterPro" id="IPR004358">
    <property type="entry name" value="Sig_transdc_His_kin-like_C"/>
</dbReference>
<dbReference type="SMART" id="SM00388">
    <property type="entry name" value="HisKA"/>
    <property type="match status" value="1"/>
</dbReference>
<feature type="compositionally biased region" description="Gly residues" evidence="13">
    <location>
        <begin position="1"/>
        <end position="10"/>
    </location>
</feature>
<dbReference type="GO" id="GO:0006355">
    <property type="term" value="P:regulation of DNA-templated transcription"/>
    <property type="evidence" value="ECO:0007669"/>
    <property type="project" value="InterPro"/>
</dbReference>
<evidence type="ECO:0000256" key="5">
    <source>
        <dbReference type="ARBA" id="ARBA00022679"/>
    </source>
</evidence>
<feature type="transmembrane region" description="Helical" evidence="14">
    <location>
        <begin position="32"/>
        <end position="53"/>
    </location>
</feature>
<evidence type="ECO:0000256" key="4">
    <source>
        <dbReference type="ARBA" id="ARBA00022553"/>
    </source>
</evidence>
<reference evidence="17" key="2">
    <citation type="submission" date="2020-09" db="EMBL/GenBank/DDBJ databases">
        <authorList>
            <person name="Sun Q."/>
            <person name="Kim S."/>
        </authorList>
    </citation>
    <scope>NUCLEOTIDE SEQUENCE</scope>
    <source>
        <strain evidence="17">KCTC 32513</strain>
    </source>
</reference>
<keyword evidence="11" id="KW-0131">Cell cycle</keyword>
<dbReference type="InterPro" id="IPR013767">
    <property type="entry name" value="PAS_fold"/>
</dbReference>
<dbReference type="InterPro" id="IPR035965">
    <property type="entry name" value="PAS-like_dom_sf"/>
</dbReference>
<dbReference type="InterPro" id="IPR036097">
    <property type="entry name" value="HisK_dim/P_sf"/>
</dbReference>
<dbReference type="Pfam" id="PF00512">
    <property type="entry name" value="HisKA"/>
    <property type="match status" value="1"/>
</dbReference>
<keyword evidence="18" id="KW-1185">Reference proteome</keyword>
<evidence type="ECO:0000256" key="11">
    <source>
        <dbReference type="ARBA" id="ARBA00023306"/>
    </source>
</evidence>
<protein>
    <recommendedName>
        <fullName evidence="3">histidine kinase</fullName>
        <ecNumber evidence="3">2.7.13.3</ecNumber>
    </recommendedName>
</protein>
<dbReference type="PRINTS" id="PR00344">
    <property type="entry name" value="BCTRLSENSOR"/>
</dbReference>
<evidence type="ECO:0000256" key="8">
    <source>
        <dbReference type="ARBA" id="ARBA00022840"/>
    </source>
</evidence>
<evidence type="ECO:0000259" key="15">
    <source>
        <dbReference type="PROSITE" id="PS50109"/>
    </source>
</evidence>
<feature type="domain" description="Histidine kinase" evidence="15">
    <location>
        <begin position="595"/>
        <end position="814"/>
    </location>
</feature>
<keyword evidence="14" id="KW-0812">Transmembrane</keyword>
<evidence type="ECO:0000259" key="16">
    <source>
        <dbReference type="PROSITE" id="PS50112"/>
    </source>
</evidence>
<dbReference type="PROSITE" id="PS50112">
    <property type="entry name" value="PAS"/>
    <property type="match status" value="2"/>
</dbReference>
<feature type="compositionally biased region" description="Polar residues" evidence="13">
    <location>
        <begin position="841"/>
        <end position="855"/>
    </location>
</feature>
<proteinExistence type="predicted"/>
<organism evidence="17 18">
    <name type="scientific">Algimonas arctica</name>
    <dbReference type="NCBI Taxonomy" id="1479486"/>
    <lineage>
        <taxon>Bacteria</taxon>
        <taxon>Pseudomonadati</taxon>
        <taxon>Pseudomonadota</taxon>
        <taxon>Alphaproteobacteria</taxon>
        <taxon>Maricaulales</taxon>
        <taxon>Robiginitomaculaceae</taxon>
        <taxon>Algimonas</taxon>
    </lineage>
</organism>
<evidence type="ECO:0000313" key="17">
    <source>
        <dbReference type="EMBL" id="GHB01164.1"/>
    </source>
</evidence>
<dbReference type="InterPro" id="IPR003661">
    <property type="entry name" value="HisK_dim/P_dom"/>
</dbReference>
<dbReference type="Pfam" id="PF02518">
    <property type="entry name" value="HATPase_c"/>
    <property type="match status" value="1"/>
</dbReference>
<feature type="domain" description="PAS" evidence="16">
    <location>
        <begin position="313"/>
        <end position="385"/>
    </location>
</feature>
<evidence type="ECO:0000256" key="9">
    <source>
        <dbReference type="ARBA" id="ARBA00023012"/>
    </source>
</evidence>
<dbReference type="PANTHER" id="PTHR43047:SF72">
    <property type="entry name" value="OSMOSENSING HISTIDINE PROTEIN KINASE SLN1"/>
    <property type="match status" value="1"/>
</dbReference>
<keyword evidence="14" id="KW-1133">Transmembrane helix</keyword>
<evidence type="ECO:0000256" key="12">
    <source>
        <dbReference type="SAM" id="Coils"/>
    </source>
</evidence>
<dbReference type="CDD" id="cd16922">
    <property type="entry name" value="HATPase_EvgS-ArcB-TorS-like"/>
    <property type="match status" value="1"/>
</dbReference>
<evidence type="ECO:0000256" key="6">
    <source>
        <dbReference type="ARBA" id="ARBA00022741"/>
    </source>
</evidence>
<dbReference type="Gene3D" id="3.30.565.10">
    <property type="entry name" value="Histidine kinase-like ATPase, C-terminal domain"/>
    <property type="match status" value="1"/>
</dbReference>
<evidence type="ECO:0000256" key="14">
    <source>
        <dbReference type="SAM" id="Phobius"/>
    </source>
</evidence>
<dbReference type="Proteomes" id="UP000634004">
    <property type="component" value="Unassembled WGS sequence"/>
</dbReference>
<keyword evidence="9" id="KW-0902">Two-component regulatory system</keyword>
<dbReference type="GO" id="GO:0005886">
    <property type="term" value="C:plasma membrane"/>
    <property type="evidence" value="ECO:0007669"/>
    <property type="project" value="TreeGrafter"/>
</dbReference>
<dbReference type="AlphaFoldDB" id="A0A8J3G345"/>
<comment type="caution">
    <text evidence="17">The sequence shown here is derived from an EMBL/GenBank/DDBJ whole genome shotgun (WGS) entry which is preliminary data.</text>
</comment>
<dbReference type="InterPro" id="IPR005467">
    <property type="entry name" value="His_kinase_dom"/>
</dbReference>
<dbReference type="Gene3D" id="3.30.450.20">
    <property type="entry name" value="PAS domain"/>
    <property type="match status" value="2"/>
</dbReference>
<feature type="domain" description="PAS" evidence="16">
    <location>
        <begin position="437"/>
        <end position="479"/>
    </location>
</feature>
<evidence type="ECO:0000256" key="3">
    <source>
        <dbReference type="ARBA" id="ARBA00012438"/>
    </source>
</evidence>
<comment type="catalytic activity">
    <reaction evidence="1">
        <text>ATP + protein L-histidine = ADP + protein N-phospho-L-histidine.</text>
        <dbReference type="EC" id="2.7.13.3"/>
    </reaction>
</comment>
<dbReference type="Gene3D" id="1.10.287.130">
    <property type="match status" value="1"/>
</dbReference>
<dbReference type="GO" id="GO:0005524">
    <property type="term" value="F:ATP binding"/>
    <property type="evidence" value="ECO:0007669"/>
    <property type="project" value="UniProtKB-KW"/>
</dbReference>
<keyword evidence="10 14" id="KW-0472">Membrane</keyword>
<keyword evidence="5" id="KW-0808">Transferase</keyword>
<dbReference type="SMART" id="SM00387">
    <property type="entry name" value="HATPase_c"/>
    <property type="match status" value="1"/>
</dbReference>
<feature type="region of interest" description="Disordered" evidence="13">
    <location>
        <begin position="1"/>
        <end position="21"/>
    </location>
</feature>
<keyword evidence="12" id="KW-0175">Coiled coil</keyword>
<feature type="transmembrane region" description="Helical" evidence="14">
    <location>
        <begin position="275"/>
        <end position="293"/>
    </location>
</feature>
<evidence type="ECO:0000256" key="2">
    <source>
        <dbReference type="ARBA" id="ARBA00004370"/>
    </source>
</evidence>
<dbReference type="PROSITE" id="PS50109">
    <property type="entry name" value="HIS_KIN"/>
    <property type="match status" value="1"/>
</dbReference>
<evidence type="ECO:0000313" key="18">
    <source>
        <dbReference type="Proteomes" id="UP000634004"/>
    </source>
</evidence>
<feature type="coiled-coil region" evidence="12">
    <location>
        <begin position="544"/>
        <end position="588"/>
    </location>
</feature>
<dbReference type="SUPFAM" id="SSF47384">
    <property type="entry name" value="Homodimeric domain of signal transducing histidine kinase"/>
    <property type="match status" value="1"/>
</dbReference>